<dbReference type="SUPFAM" id="SSF54523">
    <property type="entry name" value="Pili subunits"/>
    <property type="match status" value="1"/>
</dbReference>
<dbReference type="Gene3D" id="3.30.700.10">
    <property type="entry name" value="Glycoprotein, Type 4 Pilin"/>
    <property type="match status" value="1"/>
</dbReference>
<dbReference type="InterPro" id="IPR045584">
    <property type="entry name" value="Pilin-like"/>
</dbReference>
<feature type="domain" description="DUF1559" evidence="3">
    <location>
        <begin position="69"/>
        <end position="107"/>
    </location>
</feature>
<dbReference type="PROSITE" id="PS00409">
    <property type="entry name" value="PROKAR_NTER_METHYL"/>
    <property type="match status" value="1"/>
</dbReference>
<evidence type="ECO:0000256" key="2">
    <source>
        <dbReference type="SAM" id="Phobius"/>
    </source>
</evidence>
<reference evidence="5" key="1">
    <citation type="submission" date="2017-09" db="EMBL/GenBank/DDBJ databases">
        <title>Depth-based differentiation of microbial function through sediment-hosted aquifers and enrichment of novel symbionts in the deep terrestrial subsurface.</title>
        <authorList>
            <person name="Probst A.J."/>
            <person name="Ladd B."/>
            <person name="Jarett J.K."/>
            <person name="Geller-Mcgrath D.E."/>
            <person name="Sieber C.M.K."/>
            <person name="Emerson J.B."/>
            <person name="Anantharaman K."/>
            <person name="Thomas B.C."/>
            <person name="Malmstrom R."/>
            <person name="Stieglmeier M."/>
            <person name="Klingl A."/>
            <person name="Woyke T."/>
            <person name="Ryan C.M."/>
            <person name="Banfield J.F."/>
        </authorList>
    </citation>
    <scope>NUCLEOTIDE SEQUENCE [LARGE SCALE GENOMIC DNA]</scope>
</reference>
<proteinExistence type="predicted"/>
<dbReference type="AlphaFoldDB" id="A0A2M7E717"/>
<keyword evidence="2" id="KW-0472">Membrane</keyword>
<gene>
    <name evidence="4" type="ORF">COS11_07035</name>
</gene>
<dbReference type="GO" id="GO:0015628">
    <property type="term" value="P:protein secretion by the type II secretion system"/>
    <property type="evidence" value="ECO:0007669"/>
    <property type="project" value="InterPro"/>
</dbReference>
<evidence type="ECO:0000256" key="1">
    <source>
        <dbReference type="ARBA" id="ARBA00022481"/>
    </source>
</evidence>
<protein>
    <recommendedName>
        <fullName evidence="3">DUF1559 domain-containing protein</fullName>
    </recommendedName>
</protein>
<dbReference type="InterPro" id="IPR011453">
    <property type="entry name" value="DUF1559"/>
</dbReference>
<organism evidence="4 5">
    <name type="scientific">bacterium (Candidatus Ratteibacteria) CG01_land_8_20_14_3_00_40_19</name>
    <dbReference type="NCBI Taxonomy" id="2014290"/>
    <lineage>
        <taxon>Bacteria</taxon>
        <taxon>Candidatus Ratteibacteria</taxon>
    </lineage>
</organism>
<evidence type="ECO:0000313" key="5">
    <source>
        <dbReference type="Proteomes" id="UP000228886"/>
    </source>
</evidence>
<comment type="caution">
    <text evidence="4">The sequence shown here is derived from an EMBL/GenBank/DDBJ whole genome shotgun (WGS) entry which is preliminary data.</text>
</comment>
<dbReference type="PANTHER" id="PTHR30093:SF2">
    <property type="entry name" value="TYPE II SECRETION SYSTEM PROTEIN H"/>
    <property type="match status" value="1"/>
</dbReference>
<keyword evidence="1" id="KW-0488">Methylation</keyword>
<dbReference type="InterPro" id="IPR012902">
    <property type="entry name" value="N_methyl_site"/>
</dbReference>
<dbReference type="InterPro" id="IPR000983">
    <property type="entry name" value="Bac_GSPG_pilin"/>
</dbReference>
<evidence type="ECO:0000313" key="4">
    <source>
        <dbReference type="EMBL" id="PIV63514.1"/>
    </source>
</evidence>
<dbReference type="NCBIfam" id="TIGR02532">
    <property type="entry name" value="IV_pilin_GFxxxE"/>
    <property type="match status" value="1"/>
</dbReference>
<dbReference type="GO" id="GO:0015627">
    <property type="term" value="C:type II protein secretion system complex"/>
    <property type="evidence" value="ECO:0007669"/>
    <property type="project" value="InterPro"/>
</dbReference>
<dbReference type="EMBL" id="PETL01000336">
    <property type="protein sequence ID" value="PIV63514.1"/>
    <property type="molecule type" value="Genomic_DNA"/>
</dbReference>
<dbReference type="PANTHER" id="PTHR30093">
    <property type="entry name" value="GENERAL SECRETION PATHWAY PROTEIN G"/>
    <property type="match status" value="1"/>
</dbReference>
<dbReference type="Proteomes" id="UP000228886">
    <property type="component" value="Unassembled WGS sequence"/>
</dbReference>
<keyword evidence="2" id="KW-0812">Transmembrane</keyword>
<feature type="transmembrane region" description="Helical" evidence="2">
    <location>
        <begin position="46"/>
        <end position="67"/>
    </location>
</feature>
<name>A0A2M7E717_9BACT</name>
<dbReference type="PRINTS" id="PR00813">
    <property type="entry name" value="BCTERIALGSPG"/>
</dbReference>
<sequence length="289" mass="32418">MTKRKLADLFKRFFRINVCPKHKKGFTPFRDTRKCEHSLSLTGFTLIELLVVIAIIAILAAMLLPALSKARDSARKAVCISNLKQIGLGLMMYADDNNGYGPYPYNVIYGEGGDRDSYEYGAYFLSFGTTTVYRLGRQLVDGGYISSPGVLSCPSWSRIITGLANTNPASWNAAKYKKVVTYAGKTCYVNTTYYIKPMRYEDCINKTPKGYRIGKMMERAMAMTNLTNGRKYCHQTGISVLYEDGSVDFLPGDPTDIYSHTNSGWGHSGAVASAFYIMRRDNPRRPYPH</sequence>
<dbReference type="Pfam" id="PF07963">
    <property type="entry name" value="N_methyl"/>
    <property type="match status" value="1"/>
</dbReference>
<evidence type="ECO:0000259" key="3">
    <source>
        <dbReference type="Pfam" id="PF07596"/>
    </source>
</evidence>
<accession>A0A2M7E717</accession>
<dbReference type="Pfam" id="PF07596">
    <property type="entry name" value="SBP_bac_10"/>
    <property type="match status" value="1"/>
</dbReference>
<keyword evidence="2" id="KW-1133">Transmembrane helix</keyword>